<reference evidence="5" key="1">
    <citation type="submission" date="2017-06" db="EMBL/GenBank/DDBJ databases">
        <authorList>
            <person name="Varghese N."/>
            <person name="Submissions S."/>
        </authorList>
    </citation>
    <scope>NUCLEOTIDE SEQUENCE [LARGE SCALE GENOMIC DNA]</scope>
    <source>
        <strain evidence="5">JCM 23211</strain>
    </source>
</reference>
<accession>A0A239LBF1</accession>
<dbReference type="SUPFAM" id="SSF53254">
    <property type="entry name" value="Phosphoglycerate mutase-like"/>
    <property type="match status" value="1"/>
</dbReference>
<evidence type="ECO:0000256" key="1">
    <source>
        <dbReference type="ARBA" id="ARBA00023152"/>
    </source>
</evidence>
<keyword evidence="1" id="KW-0324">Glycolysis</keyword>
<organism evidence="4 5">
    <name type="scientific">Rhodococcoides kyotonense</name>
    <dbReference type="NCBI Taxonomy" id="398843"/>
    <lineage>
        <taxon>Bacteria</taxon>
        <taxon>Bacillati</taxon>
        <taxon>Actinomycetota</taxon>
        <taxon>Actinomycetes</taxon>
        <taxon>Mycobacteriales</taxon>
        <taxon>Nocardiaceae</taxon>
        <taxon>Rhodococcoides</taxon>
    </lineage>
</organism>
<dbReference type="InterPro" id="IPR029033">
    <property type="entry name" value="His_PPase_superfam"/>
</dbReference>
<dbReference type="Gene3D" id="3.40.50.1240">
    <property type="entry name" value="Phosphoglycerate mutase-like"/>
    <property type="match status" value="1"/>
</dbReference>
<dbReference type="RefSeq" id="WP_089249444.1">
    <property type="nucleotide sequence ID" value="NZ_FZOW01000012.1"/>
</dbReference>
<protein>
    <submittedName>
        <fullName evidence="4">Probable phosphoglycerate mutase</fullName>
    </submittedName>
</protein>
<feature type="binding site" evidence="3">
    <location>
        <position position="60"/>
    </location>
    <ligand>
        <name>substrate</name>
    </ligand>
</feature>
<evidence type="ECO:0000256" key="3">
    <source>
        <dbReference type="PIRSR" id="PIRSR613078-2"/>
    </source>
</evidence>
<dbReference type="PROSITE" id="PS00175">
    <property type="entry name" value="PG_MUTASE"/>
    <property type="match status" value="1"/>
</dbReference>
<sequence>MTGKLVLVRHGQTFANVDKRLDTLPPGAALTDHGHEQARRFGESIAATPPSVLISSVALRARQTAEHISKATSVPAQERDGIQETFVGEWEDRSDKDAHAGFTAVYGKWHAGDLDVEAPGGDSGRSILDRYVPVLESLRAEYLTDPDAPDVVVVSHGAAIRLVGAVLGGVDGEFAADNHLDNTETVELLPTPGGGWTCVRWGTFLPPFEGKGSHVADNPIS</sequence>
<dbReference type="CDD" id="cd07067">
    <property type="entry name" value="HP_PGM_like"/>
    <property type="match status" value="1"/>
</dbReference>
<dbReference type="STRING" id="398843.A3K89_09865"/>
<keyword evidence="2" id="KW-0413">Isomerase</keyword>
<feature type="binding site" evidence="3">
    <location>
        <begin position="9"/>
        <end position="16"/>
    </location>
    <ligand>
        <name>substrate</name>
    </ligand>
</feature>
<dbReference type="Proteomes" id="UP000198327">
    <property type="component" value="Unassembled WGS sequence"/>
</dbReference>
<dbReference type="GO" id="GO:0016791">
    <property type="term" value="F:phosphatase activity"/>
    <property type="evidence" value="ECO:0007669"/>
    <property type="project" value="TreeGrafter"/>
</dbReference>
<proteinExistence type="predicted"/>
<dbReference type="PANTHER" id="PTHR48100:SF1">
    <property type="entry name" value="HISTIDINE PHOSPHATASE FAMILY PROTEIN-RELATED"/>
    <property type="match status" value="1"/>
</dbReference>
<dbReference type="GO" id="GO:0005737">
    <property type="term" value="C:cytoplasm"/>
    <property type="evidence" value="ECO:0007669"/>
    <property type="project" value="TreeGrafter"/>
</dbReference>
<evidence type="ECO:0000313" key="5">
    <source>
        <dbReference type="Proteomes" id="UP000198327"/>
    </source>
</evidence>
<dbReference type="OrthoDB" id="9793115at2"/>
<dbReference type="InterPro" id="IPR001345">
    <property type="entry name" value="PG/BPGM_mutase_AS"/>
</dbReference>
<dbReference type="SMART" id="SM00855">
    <property type="entry name" value="PGAM"/>
    <property type="match status" value="1"/>
</dbReference>
<gene>
    <name evidence="4" type="ORF">SAMN05421642_112131</name>
</gene>
<dbReference type="EMBL" id="FZOW01000012">
    <property type="protein sequence ID" value="SNT26969.1"/>
    <property type="molecule type" value="Genomic_DNA"/>
</dbReference>
<dbReference type="AlphaFoldDB" id="A0A239LBF1"/>
<evidence type="ECO:0000313" key="4">
    <source>
        <dbReference type="EMBL" id="SNT26969.1"/>
    </source>
</evidence>
<keyword evidence="5" id="KW-1185">Reference proteome</keyword>
<dbReference type="InterPro" id="IPR013078">
    <property type="entry name" value="His_Pase_superF_clade-1"/>
</dbReference>
<name>A0A239LBF1_9NOCA</name>
<evidence type="ECO:0000256" key="2">
    <source>
        <dbReference type="ARBA" id="ARBA00023235"/>
    </source>
</evidence>
<dbReference type="Pfam" id="PF00300">
    <property type="entry name" value="His_Phos_1"/>
    <property type="match status" value="1"/>
</dbReference>
<dbReference type="PANTHER" id="PTHR48100">
    <property type="entry name" value="BROAD-SPECIFICITY PHOSPHATASE YOR283W-RELATED"/>
    <property type="match status" value="1"/>
</dbReference>
<dbReference type="InterPro" id="IPR050275">
    <property type="entry name" value="PGM_Phosphatase"/>
</dbReference>